<dbReference type="InterPro" id="IPR035979">
    <property type="entry name" value="RBD_domain_sf"/>
</dbReference>
<proteinExistence type="predicted"/>
<dbReference type="Pfam" id="PF00076">
    <property type="entry name" value="RRM_1"/>
    <property type="match status" value="1"/>
</dbReference>
<keyword evidence="1" id="KW-0694">RNA-binding</keyword>
<dbReference type="AlphaFoldDB" id="A0A7S1JN46"/>
<name>A0A7S1JN46_9ALVE</name>
<sequence>MVSDPRALYVAHLPDGCTKEHLEELAKDLRGFKEARLVPGRAEGFYAFVDFADAECCRAALPLLEDKKLPAFPSFPGLKISYARTSKRIREESPDLRTAQRPRSDKPPPRRGRERERERERERDR</sequence>
<protein>
    <recommendedName>
        <fullName evidence="3">RRM domain-containing protein</fullName>
    </recommendedName>
</protein>
<feature type="region of interest" description="Disordered" evidence="2">
    <location>
        <begin position="89"/>
        <end position="125"/>
    </location>
</feature>
<dbReference type="Gene3D" id="3.30.70.330">
    <property type="match status" value="1"/>
</dbReference>
<dbReference type="SUPFAM" id="SSF54928">
    <property type="entry name" value="RNA-binding domain, RBD"/>
    <property type="match status" value="1"/>
</dbReference>
<reference evidence="4" key="1">
    <citation type="submission" date="2021-01" db="EMBL/GenBank/DDBJ databases">
        <authorList>
            <person name="Corre E."/>
            <person name="Pelletier E."/>
            <person name="Niang G."/>
            <person name="Scheremetjew M."/>
            <person name="Finn R."/>
            <person name="Kale V."/>
            <person name="Holt S."/>
            <person name="Cochrane G."/>
            <person name="Meng A."/>
            <person name="Brown T."/>
            <person name="Cohen L."/>
        </authorList>
    </citation>
    <scope>NUCLEOTIDE SEQUENCE</scope>
    <source>
        <strain evidence="4">CCMP3346</strain>
    </source>
</reference>
<organism evidence="4">
    <name type="scientific">Vitrella brassicaformis</name>
    <dbReference type="NCBI Taxonomy" id="1169539"/>
    <lineage>
        <taxon>Eukaryota</taxon>
        <taxon>Sar</taxon>
        <taxon>Alveolata</taxon>
        <taxon>Colpodellida</taxon>
        <taxon>Vitrellaceae</taxon>
        <taxon>Vitrella</taxon>
    </lineage>
</organism>
<evidence type="ECO:0000259" key="3">
    <source>
        <dbReference type="PROSITE" id="PS50102"/>
    </source>
</evidence>
<feature type="domain" description="RRM" evidence="3">
    <location>
        <begin position="6"/>
        <end position="85"/>
    </location>
</feature>
<evidence type="ECO:0000313" key="4">
    <source>
        <dbReference type="EMBL" id="CAD9049225.1"/>
    </source>
</evidence>
<dbReference type="GO" id="GO:0003723">
    <property type="term" value="F:RNA binding"/>
    <property type="evidence" value="ECO:0007669"/>
    <property type="project" value="UniProtKB-UniRule"/>
</dbReference>
<feature type="compositionally biased region" description="Basic and acidic residues" evidence="2">
    <location>
        <begin position="102"/>
        <end position="125"/>
    </location>
</feature>
<dbReference type="EMBL" id="HBGB01007538">
    <property type="protein sequence ID" value="CAD9049225.1"/>
    <property type="molecule type" value="Transcribed_RNA"/>
</dbReference>
<dbReference type="InterPro" id="IPR012677">
    <property type="entry name" value="Nucleotide-bd_a/b_plait_sf"/>
</dbReference>
<evidence type="ECO:0000256" key="2">
    <source>
        <dbReference type="SAM" id="MobiDB-lite"/>
    </source>
</evidence>
<dbReference type="PROSITE" id="PS50102">
    <property type="entry name" value="RRM"/>
    <property type="match status" value="1"/>
</dbReference>
<evidence type="ECO:0000256" key="1">
    <source>
        <dbReference type="PROSITE-ProRule" id="PRU00176"/>
    </source>
</evidence>
<gene>
    <name evidence="4" type="ORF">VBRA1451_LOCUS4284</name>
</gene>
<dbReference type="InterPro" id="IPR000504">
    <property type="entry name" value="RRM_dom"/>
</dbReference>
<accession>A0A7S1JN46</accession>